<proteinExistence type="predicted"/>
<evidence type="ECO:0000259" key="2">
    <source>
        <dbReference type="PROSITE" id="PS50191"/>
    </source>
</evidence>
<dbReference type="OrthoDB" id="1434354at2759"/>
<dbReference type="Gene3D" id="3.40.525.10">
    <property type="entry name" value="CRAL-TRIO lipid binding domain"/>
    <property type="match status" value="1"/>
</dbReference>
<keyword evidence="4" id="KW-1185">Reference proteome</keyword>
<evidence type="ECO:0000313" key="4">
    <source>
        <dbReference type="Proteomes" id="UP000625711"/>
    </source>
</evidence>
<dbReference type="EMBL" id="JAACXV010000004">
    <property type="protein sequence ID" value="KAF7287655.1"/>
    <property type="molecule type" value="Genomic_DNA"/>
</dbReference>
<accession>A0A834MNJ9</accession>
<dbReference type="InterPro" id="IPR036273">
    <property type="entry name" value="CRAL/TRIO_N_dom_sf"/>
</dbReference>
<dbReference type="Proteomes" id="UP000625711">
    <property type="component" value="Unassembled WGS sequence"/>
</dbReference>
<dbReference type="GO" id="GO:0016020">
    <property type="term" value="C:membrane"/>
    <property type="evidence" value="ECO:0007669"/>
    <property type="project" value="TreeGrafter"/>
</dbReference>
<dbReference type="InterPro" id="IPR001251">
    <property type="entry name" value="CRAL-TRIO_dom"/>
</dbReference>
<dbReference type="PANTHER" id="PTHR10174:SF213">
    <property type="entry name" value="CRAL-TRIO DOMAIN-CONTAINING PROTEIN"/>
    <property type="match status" value="1"/>
</dbReference>
<sequence length="281" mass="32669">MINIPFNFKTEDLIKSGRTTKYNVEGLKEWLKQMPALPEMQDEQLGIYLIACNNDIEATKNCIIAYFKHRALGPELFSDRSITREDLKLVHKVSQMAIIPKRTKDNYMIVLGQLKDTSYSNFYVDAQAKYLYMLLDCLLYNDPPNGLIVIINIKGVGLMHLTRLKVSIVKKFFQYLQEALPTKLKEIHVLNTSYVFDKAMLIMKPFMSKELFDIIIKHPPNMDLDHFFENYISADLFPADLGGKMSSMEELNEKSLELCQNLQQYLATLEQQVDMYKENRI</sequence>
<reference evidence="3" key="1">
    <citation type="submission" date="2020-08" db="EMBL/GenBank/DDBJ databases">
        <title>Genome sequencing and assembly of the red palm weevil Rhynchophorus ferrugineus.</title>
        <authorList>
            <person name="Dias G.B."/>
            <person name="Bergman C.M."/>
            <person name="Manee M."/>
        </authorList>
    </citation>
    <scope>NUCLEOTIDE SEQUENCE</scope>
    <source>
        <strain evidence="3">AA-2017</strain>
        <tissue evidence="3">Whole larva</tissue>
    </source>
</reference>
<dbReference type="AlphaFoldDB" id="A0A834MNJ9"/>
<protein>
    <recommendedName>
        <fullName evidence="2">CRAL-TRIO domain-containing protein</fullName>
    </recommendedName>
</protein>
<feature type="coiled-coil region" evidence="1">
    <location>
        <begin position="248"/>
        <end position="279"/>
    </location>
</feature>
<dbReference type="GO" id="GO:1902936">
    <property type="term" value="F:phosphatidylinositol bisphosphate binding"/>
    <property type="evidence" value="ECO:0007669"/>
    <property type="project" value="TreeGrafter"/>
</dbReference>
<evidence type="ECO:0000256" key="1">
    <source>
        <dbReference type="SAM" id="Coils"/>
    </source>
</evidence>
<dbReference type="Pfam" id="PF00650">
    <property type="entry name" value="CRAL_TRIO"/>
    <property type="match status" value="1"/>
</dbReference>
<dbReference type="PROSITE" id="PS50191">
    <property type="entry name" value="CRAL_TRIO"/>
    <property type="match status" value="1"/>
</dbReference>
<dbReference type="SUPFAM" id="SSF46938">
    <property type="entry name" value="CRAL/TRIO N-terminal domain"/>
    <property type="match status" value="1"/>
</dbReference>
<comment type="caution">
    <text evidence="3">The sequence shown here is derived from an EMBL/GenBank/DDBJ whole genome shotgun (WGS) entry which is preliminary data.</text>
</comment>
<dbReference type="SUPFAM" id="SSF52087">
    <property type="entry name" value="CRAL/TRIO domain"/>
    <property type="match status" value="1"/>
</dbReference>
<gene>
    <name evidence="3" type="ORF">GWI33_006000</name>
</gene>
<name>A0A834MNJ9_RHYFE</name>
<feature type="domain" description="CRAL-TRIO" evidence="2">
    <location>
        <begin position="107"/>
        <end position="249"/>
    </location>
</feature>
<dbReference type="PANTHER" id="PTHR10174">
    <property type="entry name" value="ALPHA-TOCOPHEROL TRANSFER PROTEIN-RELATED"/>
    <property type="match status" value="1"/>
</dbReference>
<dbReference type="CDD" id="cd00170">
    <property type="entry name" value="SEC14"/>
    <property type="match status" value="1"/>
</dbReference>
<evidence type="ECO:0000313" key="3">
    <source>
        <dbReference type="EMBL" id="KAF7287655.1"/>
    </source>
</evidence>
<organism evidence="3 4">
    <name type="scientific">Rhynchophorus ferrugineus</name>
    <name type="common">Red palm weevil</name>
    <name type="synonym">Curculio ferrugineus</name>
    <dbReference type="NCBI Taxonomy" id="354439"/>
    <lineage>
        <taxon>Eukaryota</taxon>
        <taxon>Metazoa</taxon>
        <taxon>Ecdysozoa</taxon>
        <taxon>Arthropoda</taxon>
        <taxon>Hexapoda</taxon>
        <taxon>Insecta</taxon>
        <taxon>Pterygota</taxon>
        <taxon>Neoptera</taxon>
        <taxon>Endopterygota</taxon>
        <taxon>Coleoptera</taxon>
        <taxon>Polyphaga</taxon>
        <taxon>Cucujiformia</taxon>
        <taxon>Curculionidae</taxon>
        <taxon>Dryophthorinae</taxon>
        <taxon>Rhynchophorus</taxon>
    </lineage>
</organism>
<keyword evidence="1" id="KW-0175">Coiled coil</keyword>
<dbReference type="InterPro" id="IPR036865">
    <property type="entry name" value="CRAL-TRIO_dom_sf"/>
</dbReference>